<name>X1LHR7_9ZZZZ</name>
<reference evidence="1" key="1">
    <citation type="journal article" date="2014" name="Front. Microbiol.">
        <title>High frequency of phylogenetically diverse reductive dehalogenase-homologous genes in deep subseafloor sedimentary metagenomes.</title>
        <authorList>
            <person name="Kawai M."/>
            <person name="Futagami T."/>
            <person name="Toyoda A."/>
            <person name="Takaki Y."/>
            <person name="Nishi S."/>
            <person name="Hori S."/>
            <person name="Arai W."/>
            <person name="Tsubouchi T."/>
            <person name="Morono Y."/>
            <person name="Uchiyama I."/>
            <person name="Ito T."/>
            <person name="Fujiyama A."/>
            <person name="Inagaki F."/>
            <person name="Takami H."/>
        </authorList>
    </citation>
    <scope>NUCLEOTIDE SEQUENCE</scope>
    <source>
        <strain evidence="1">Expedition CK06-06</strain>
    </source>
</reference>
<evidence type="ECO:0000313" key="1">
    <source>
        <dbReference type="EMBL" id="GAI18882.1"/>
    </source>
</evidence>
<protein>
    <submittedName>
        <fullName evidence="1">Uncharacterized protein</fullName>
    </submittedName>
</protein>
<dbReference type="EMBL" id="BARV01022254">
    <property type="protein sequence ID" value="GAI18882.1"/>
    <property type="molecule type" value="Genomic_DNA"/>
</dbReference>
<gene>
    <name evidence="1" type="ORF">S06H3_36704</name>
</gene>
<accession>X1LHR7</accession>
<sequence length="142" mass="15365">MGLRINSVESLLQGIGVAALPGEKLTVMVGDTVRVHLGVEYRGPAIDGTIHVSYGSQDTWFNEDGNKQNDIPVSFDQSMDFLPYEFACDIYIGGSPGENYDLYAKIMGVPGPDIFAPSLLNVLDVLGAAEFQNFAITGYEKV</sequence>
<proteinExistence type="predicted"/>
<organism evidence="1">
    <name type="scientific">marine sediment metagenome</name>
    <dbReference type="NCBI Taxonomy" id="412755"/>
    <lineage>
        <taxon>unclassified sequences</taxon>
        <taxon>metagenomes</taxon>
        <taxon>ecological metagenomes</taxon>
    </lineage>
</organism>
<dbReference type="AlphaFoldDB" id="X1LHR7"/>
<comment type="caution">
    <text evidence="1">The sequence shown here is derived from an EMBL/GenBank/DDBJ whole genome shotgun (WGS) entry which is preliminary data.</text>
</comment>